<accession>A0A7H0GTN3</accession>
<feature type="signal peptide" evidence="1">
    <location>
        <begin position="1"/>
        <end position="22"/>
    </location>
</feature>
<dbReference type="KEGG" id="hqi:H9L05_16950"/>
<dbReference type="PROSITE" id="PS51257">
    <property type="entry name" value="PROKAR_LIPOPROTEIN"/>
    <property type="match status" value="1"/>
</dbReference>
<reference evidence="2 3" key="1">
    <citation type="submission" date="2020-08" db="EMBL/GenBank/DDBJ databases">
        <title>Genome sequence of Hymenobacter qilianensis JCM 19763T.</title>
        <authorList>
            <person name="Hyun D.-W."/>
            <person name="Bae J.-W."/>
        </authorList>
    </citation>
    <scope>NUCLEOTIDE SEQUENCE [LARGE SCALE GENOMIC DNA]</scope>
    <source>
        <strain evidence="2 3">JCM 19763</strain>
    </source>
</reference>
<organism evidence="2 3">
    <name type="scientific">Hymenobacter qilianensis</name>
    <dbReference type="NCBI Taxonomy" id="1385715"/>
    <lineage>
        <taxon>Bacteria</taxon>
        <taxon>Pseudomonadati</taxon>
        <taxon>Bacteroidota</taxon>
        <taxon>Cytophagia</taxon>
        <taxon>Cytophagales</taxon>
        <taxon>Hymenobacteraceae</taxon>
        <taxon>Hymenobacter</taxon>
    </lineage>
</organism>
<evidence type="ECO:0000256" key="1">
    <source>
        <dbReference type="SAM" id="SignalP"/>
    </source>
</evidence>
<name>A0A7H0GTN3_9BACT</name>
<evidence type="ECO:0000313" key="3">
    <source>
        <dbReference type="Proteomes" id="UP000516093"/>
    </source>
</evidence>
<sequence>MKRVLYGVIASLVLLCGGGACTPESVQPQPEFYVKANKDGTAWLVPGSGVYDKAQREFYVFGAQSDGSAIQAYLRLGFTVPSEQPLVTVVQSPTTLSSIPATWTALLGGDVLVDGYTADSLSGTQLLITRLDTIQKVVEGTFNTALRRDAPWSQQGEMIRFTEGSFRVRYQ</sequence>
<dbReference type="Proteomes" id="UP000516093">
    <property type="component" value="Chromosome"/>
</dbReference>
<dbReference type="EMBL" id="CP060784">
    <property type="protein sequence ID" value="QNP51649.1"/>
    <property type="molecule type" value="Genomic_DNA"/>
</dbReference>
<keyword evidence="1" id="KW-0732">Signal</keyword>
<dbReference type="AlphaFoldDB" id="A0A7H0GTN3"/>
<proteinExistence type="predicted"/>
<protein>
    <submittedName>
        <fullName evidence="2">Uncharacterized protein</fullName>
    </submittedName>
</protein>
<evidence type="ECO:0000313" key="2">
    <source>
        <dbReference type="EMBL" id="QNP51649.1"/>
    </source>
</evidence>
<dbReference type="RefSeq" id="WP_187731926.1">
    <property type="nucleotide sequence ID" value="NZ_BMFN01000003.1"/>
</dbReference>
<gene>
    <name evidence="2" type="ORF">H9L05_16950</name>
</gene>
<feature type="chain" id="PRO_5028997333" evidence="1">
    <location>
        <begin position="23"/>
        <end position="171"/>
    </location>
</feature>
<keyword evidence="3" id="KW-1185">Reference proteome</keyword>